<dbReference type="GO" id="GO:0030515">
    <property type="term" value="F:snoRNA binding"/>
    <property type="evidence" value="ECO:0007669"/>
    <property type="project" value="TreeGrafter"/>
</dbReference>
<proteinExistence type="predicted"/>
<dbReference type="PANTHER" id="PTHR19853:SF0">
    <property type="entry name" value="WD REPEAT-CONTAINING PROTEIN 3"/>
    <property type="match status" value="1"/>
</dbReference>
<keyword evidence="1" id="KW-0853">WD repeat</keyword>
<dbReference type="InterPro" id="IPR001680">
    <property type="entry name" value="WD40_rpt"/>
</dbReference>
<accession>A0A8T0EH19</accession>
<evidence type="ECO:0000313" key="3">
    <source>
        <dbReference type="EMBL" id="KAF8773167.1"/>
    </source>
</evidence>
<dbReference type="Pfam" id="PF00400">
    <property type="entry name" value="WD40"/>
    <property type="match status" value="1"/>
</dbReference>
<gene>
    <name evidence="3" type="ORF">HNY73_015850</name>
</gene>
<dbReference type="Proteomes" id="UP000807504">
    <property type="component" value="Unassembled WGS sequence"/>
</dbReference>
<keyword evidence="4" id="KW-1185">Reference proteome</keyword>
<keyword evidence="2" id="KW-0677">Repeat</keyword>
<dbReference type="AlphaFoldDB" id="A0A8T0EH19"/>
<reference evidence="3" key="2">
    <citation type="submission" date="2020-06" db="EMBL/GenBank/DDBJ databases">
        <authorList>
            <person name="Sheffer M."/>
        </authorList>
    </citation>
    <scope>NUCLEOTIDE SEQUENCE</scope>
</reference>
<dbReference type="PANTHER" id="PTHR19853">
    <property type="entry name" value="WD REPEAT CONTAINING PROTEIN 3 WDR3"/>
    <property type="match status" value="1"/>
</dbReference>
<dbReference type="InterPro" id="IPR036322">
    <property type="entry name" value="WD40_repeat_dom_sf"/>
</dbReference>
<dbReference type="InterPro" id="IPR051570">
    <property type="entry name" value="TBC1_cilium_biogenesis"/>
</dbReference>
<evidence type="ECO:0000313" key="4">
    <source>
        <dbReference type="Proteomes" id="UP000807504"/>
    </source>
</evidence>
<dbReference type="GO" id="GO:0034388">
    <property type="term" value="C:Pwp2p-containing subcomplex of 90S preribosome"/>
    <property type="evidence" value="ECO:0007669"/>
    <property type="project" value="TreeGrafter"/>
</dbReference>
<comment type="caution">
    <text evidence="3">The sequence shown here is derived from an EMBL/GenBank/DDBJ whole genome shotgun (WGS) entry which is preliminary data.</text>
</comment>
<protein>
    <submittedName>
        <fullName evidence="3">WD repeat-containing protein 3</fullName>
    </submittedName>
</protein>
<dbReference type="Gene3D" id="2.130.10.10">
    <property type="entry name" value="YVTN repeat-like/Quinoprotein amine dehydrogenase"/>
    <property type="match status" value="1"/>
</dbReference>
<name>A0A8T0EH19_ARGBR</name>
<dbReference type="SMART" id="SM00320">
    <property type="entry name" value="WD40"/>
    <property type="match status" value="2"/>
</dbReference>
<dbReference type="SUPFAM" id="SSF50978">
    <property type="entry name" value="WD40 repeat-like"/>
    <property type="match status" value="1"/>
</dbReference>
<evidence type="ECO:0000256" key="1">
    <source>
        <dbReference type="ARBA" id="ARBA00022574"/>
    </source>
</evidence>
<evidence type="ECO:0000256" key="2">
    <source>
        <dbReference type="ARBA" id="ARBA00022737"/>
    </source>
</evidence>
<dbReference type="InterPro" id="IPR015943">
    <property type="entry name" value="WD40/YVTN_repeat-like_dom_sf"/>
</dbReference>
<organism evidence="3 4">
    <name type="scientific">Argiope bruennichi</name>
    <name type="common">Wasp spider</name>
    <name type="synonym">Aranea bruennichi</name>
    <dbReference type="NCBI Taxonomy" id="94029"/>
    <lineage>
        <taxon>Eukaryota</taxon>
        <taxon>Metazoa</taxon>
        <taxon>Ecdysozoa</taxon>
        <taxon>Arthropoda</taxon>
        <taxon>Chelicerata</taxon>
        <taxon>Arachnida</taxon>
        <taxon>Araneae</taxon>
        <taxon>Araneomorphae</taxon>
        <taxon>Entelegynae</taxon>
        <taxon>Araneoidea</taxon>
        <taxon>Araneidae</taxon>
        <taxon>Argiope</taxon>
    </lineage>
</organism>
<reference evidence="3" key="1">
    <citation type="journal article" date="2020" name="bioRxiv">
        <title>Chromosome-level reference genome of the European wasp spider Argiope bruennichi: a resource for studies on range expansion and evolutionary adaptation.</title>
        <authorList>
            <person name="Sheffer M.M."/>
            <person name="Hoppe A."/>
            <person name="Krehenwinkel H."/>
            <person name="Uhl G."/>
            <person name="Kuss A.W."/>
            <person name="Jensen L."/>
            <person name="Jensen C."/>
            <person name="Gillespie R.G."/>
            <person name="Hoff K.J."/>
            <person name="Prost S."/>
        </authorList>
    </citation>
    <scope>NUCLEOTIDE SEQUENCE</scope>
</reference>
<dbReference type="EMBL" id="JABXBU010002227">
    <property type="protein sequence ID" value="KAF8773167.1"/>
    <property type="molecule type" value="Genomic_DNA"/>
</dbReference>
<dbReference type="GO" id="GO:0032040">
    <property type="term" value="C:small-subunit processome"/>
    <property type="evidence" value="ECO:0007669"/>
    <property type="project" value="TreeGrafter"/>
</dbReference>
<sequence length="124" mass="13634">MAEIKKSISIPGHRSFVRTLSCCSNGSSILSASDESVKIWRRGLNDEQKCTTTMPCEVSLCSVFLPGNKHCIVGTKNGLLNICDVDKRELVNSIESHDGFVKCICLSPDLPPSPLHPFFTAYNF</sequence>
<dbReference type="GO" id="GO:0030490">
    <property type="term" value="P:maturation of SSU-rRNA"/>
    <property type="evidence" value="ECO:0007669"/>
    <property type="project" value="TreeGrafter"/>
</dbReference>